<name>A0A433EMP0_9MOLU</name>
<dbReference type="Gene3D" id="3.40.50.300">
    <property type="entry name" value="P-loop containing nucleotide triphosphate hydrolases"/>
    <property type="match status" value="1"/>
</dbReference>
<gene>
    <name evidence="2" type="ORF">D6D54_08455</name>
</gene>
<dbReference type="Proteomes" id="UP000274545">
    <property type="component" value="Unassembled WGS sequence"/>
</dbReference>
<reference evidence="2 3" key="1">
    <citation type="journal article" date="2019" name="Genome Biol. Evol.">
        <title>Toxin and genome evolution in a Drosophila defensive symbiosis.</title>
        <authorList>
            <person name="Ballinger M.J."/>
            <person name="Gawryluk R.M."/>
            <person name="Perlman S.J."/>
        </authorList>
    </citation>
    <scope>NUCLEOTIDE SEQUENCE [LARGE SCALE GENOMIC DNA]</scope>
    <source>
        <strain evidence="3">sNeo</strain>
    </source>
</reference>
<evidence type="ECO:0000313" key="3">
    <source>
        <dbReference type="Proteomes" id="UP000274545"/>
    </source>
</evidence>
<dbReference type="Pfam" id="PF13614">
    <property type="entry name" value="AAA_31"/>
    <property type="match status" value="1"/>
</dbReference>
<dbReference type="AlphaFoldDB" id="A0A433EMP0"/>
<comment type="caution">
    <text evidence="2">The sequence shown here is derived from an EMBL/GenBank/DDBJ whole genome shotgun (WGS) entry which is preliminary data.</text>
</comment>
<accession>A0A433EMP0</accession>
<evidence type="ECO:0000259" key="1">
    <source>
        <dbReference type="Pfam" id="PF13614"/>
    </source>
</evidence>
<dbReference type="InterPro" id="IPR025669">
    <property type="entry name" value="AAA_dom"/>
</dbReference>
<protein>
    <recommendedName>
        <fullName evidence="1">AAA domain-containing protein</fullName>
    </recommendedName>
</protein>
<dbReference type="EMBL" id="RAHC01000019">
    <property type="protein sequence ID" value="RUP75523.1"/>
    <property type="molecule type" value="Genomic_DNA"/>
</dbReference>
<organism evidence="2 3">
    <name type="scientific">Spiroplasma poulsonii</name>
    <dbReference type="NCBI Taxonomy" id="2138"/>
    <lineage>
        <taxon>Bacteria</taxon>
        <taxon>Bacillati</taxon>
        <taxon>Mycoplasmatota</taxon>
        <taxon>Mollicutes</taxon>
        <taxon>Entomoplasmatales</taxon>
        <taxon>Spiroplasmataceae</taxon>
        <taxon>Spiroplasma</taxon>
    </lineage>
</organism>
<feature type="domain" description="AAA" evidence="1">
    <location>
        <begin position="1"/>
        <end position="182"/>
    </location>
</feature>
<sequence>MKMITFANSKGGVGKTTLTVGVARTLAELGKKILLFDIDPQGNLTGVFRNHINIEKESLIKYWFIPDNLQKNKSENFKNSIEKSNYKNIDIIPAYKNLIKKTLQVLNSETASDFILKNNLKEINDYLKEKYDYIFFDINPTNTLITENVFLSVDEIIITIVPHKFSFEGIETFLDDYKNYLEKWKKIGLNLSNNMNSIVLNNFRKNKTHDFIKEQILNSEYSTIILNTIIPSSINLEKHTMLSNPTLTDKSPFFLLTKELLQKDIL</sequence>
<dbReference type="PANTHER" id="PTHR13696:SF52">
    <property type="entry name" value="PARA FAMILY PROTEIN CT_582"/>
    <property type="match status" value="1"/>
</dbReference>
<dbReference type="SUPFAM" id="SSF52540">
    <property type="entry name" value="P-loop containing nucleoside triphosphate hydrolases"/>
    <property type="match status" value="1"/>
</dbReference>
<proteinExistence type="predicted"/>
<dbReference type="RefSeq" id="WP_127093431.1">
    <property type="nucleotide sequence ID" value="NZ_RAHC01000019.1"/>
</dbReference>
<dbReference type="PANTHER" id="PTHR13696">
    <property type="entry name" value="P-LOOP CONTAINING NUCLEOSIDE TRIPHOSPHATE HYDROLASE"/>
    <property type="match status" value="1"/>
</dbReference>
<evidence type="ECO:0000313" key="2">
    <source>
        <dbReference type="EMBL" id="RUP75523.1"/>
    </source>
</evidence>
<dbReference type="InterPro" id="IPR027417">
    <property type="entry name" value="P-loop_NTPase"/>
</dbReference>
<dbReference type="CDD" id="cd02042">
    <property type="entry name" value="ParAB_family"/>
    <property type="match status" value="1"/>
</dbReference>
<dbReference type="InterPro" id="IPR050678">
    <property type="entry name" value="DNA_Partitioning_ATPase"/>
</dbReference>